<keyword evidence="2" id="KW-0812">Transmembrane</keyword>
<dbReference type="Gene3D" id="3.10.350.10">
    <property type="entry name" value="LysM domain"/>
    <property type="match status" value="1"/>
</dbReference>
<feature type="transmembrane region" description="Helical" evidence="2">
    <location>
        <begin position="19"/>
        <end position="36"/>
    </location>
</feature>
<dbReference type="GO" id="GO:0004222">
    <property type="term" value="F:metalloendopeptidase activity"/>
    <property type="evidence" value="ECO:0007669"/>
    <property type="project" value="TreeGrafter"/>
</dbReference>
<keyword evidence="6" id="KW-1185">Reference proteome</keyword>
<organism evidence="5 6">
    <name type="scientific">Natranaerobius trueperi</name>
    <dbReference type="NCBI Taxonomy" id="759412"/>
    <lineage>
        <taxon>Bacteria</taxon>
        <taxon>Bacillati</taxon>
        <taxon>Bacillota</taxon>
        <taxon>Clostridia</taxon>
        <taxon>Natranaerobiales</taxon>
        <taxon>Natranaerobiaceae</taxon>
        <taxon>Natranaerobius</taxon>
    </lineage>
</organism>
<dbReference type="PROSITE" id="PS51782">
    <property type="entry name" value="LYSM"/>
    <property type="match status" value="1"/>
</dbReference>
<dbReference type="InterPro" id="IPR036779">
    <property type="entry name" value="LysM_dom_sf"/>
</dbReference>
<feature type="domain" description="LysM" evidence="4">
    <location>
        <begin position="202"/>
        <end position="246"/>
    </location>
</feature>
<dbReference type="PROSITE" id="PS51109">
    <property type="entry name" value="G5"/>
    <property type="match status" value="1"/>
</dbReference>
<dbReference type="SUPFAM" id="SSF51261">
    <property type="entry name" value="Duplicated hybrid motif"/>
    <property type="match status" value="1"/>
</dbReference>
<dbReference type="Pfam" id="PF01551">
    <property type="entry name" value="Peptidase_M23"/>
    <property type="match status" value="1"/>
</dbReference>
<dbReference type="PANTHER" id="PTHR21666:SF270">
    <property type="entry name" value="MUREIN HYDROLASE ACTIVATOR ENVC"/>
    <property type="match status" value="1"/>
</dbReference>
<keyword evidence="2" id="KW-1133">Transmembrane helix</keyword>
<dbReference type="InterPro" id="IPR011055">
    <property type="entry name" value="Dup_hybrid_motif"/>
</dbReference>
<evidence type="ECO:0000256" key="1">
    <source>
        <dbReference type="ARBA" id="ARBA00022729"/>
    </source>
</evidence>
<evidence type="ECO:0000313" key="6">
    <source>
        <dbReference type="Proteomes" id="UP000214588"/>
    </source>
</evidence>
<name>A0A226BZG4_9FIRM</name>
<accession>A0A226BZG4</accession>
<feature type="domain" description="G5" evidence="3">
    <location>
        <begin position="252"/>
        <end position="333"/>
    </location>
</feature>
<dbReference type="CDD" id="cd12797">
    <property type="entry name" value="M23_peptidase"/>
    <property type="match status" value="1"/>
</dbReference>
<dbReference type="PANTHER" id="PTHR21666">
    <property type="entry name" value="PEPTIDASE-RELATED"/>
    <property type="match status" value="1"/>
</dbReference>
<dbReference type="Pfam" id="PF01476">
    <property type="entry name" value="LysM"/>
    <property type="match status" value="1"/>
</dbReference>
<evidence type="ECO:0000259" key="4">
    <source>
        <dbReference type="PROSITE" id="PS51782"/>
    </source>
</evidence>
<dbReference type="InterPro" id="IPR016047">
    <property type="entry name" value="M23ase_b-sheet_dom"/>
</dbReference>
<dbReference type="AlphaFoldDB" id="A0A226BZG4"/>
<evidence type="ECO:0000256" key="2">
    <source>
        <dbReference type="SAM" id="Phobius"/>
    </source>
</evidence>
<keyword evidence="2" id="KW-0472">Membrane</keyword>
<dbReference type="OrthoDB" id="9809488at2"/>
<dbReference type="InterPro" id="IPR050570">
    <property type="entry name" value="Cell_wall_metabolism_enzyme"/>
</dbReference>
<reference evidence="5 6" key="1">
    <citation type="submission" date="2017-06" db="EMBL/GenBank/DDBJ databases">
        <title>Draft Genome Sequence of Natranaerobius trueperi halophilic, alkalithermophilic bacteria from soda lakes.</title>
        <authorList>
            <person name="Zhao B."/>
        </authorList>
    </citation>
    <scope>NUCLEOTIDE SEQUENCE [LARGE SCALE GENOMIC DNA]</scope>
    <source>
        <strain evidence="5 6">DSM 18760</strain>
    </source>
</reference>
<gene>
    <name evidence="5" type="ORF">CDO51_08365</name>
</gene>
<dbReference type="InterPro" id="IPR011098">
    <property type="entry name" value="G5_dom"/>
</dbReference>
<dbReference type="Proteomes" id="UP000214588">
    <property type="component" value="Unassembled WGS sequence"/>
</dbReference>
<dbReference type="EMBL" id="NIQC01000017">
    <property type="protein sequence ID" value="OWZ83497.1"/>
    <property type="molecule type" value="Genomic_DNA"/>
</dbReference>
<protein>
    <submittedName>
        <fullName evidence="5">Peptidase</fullName>
    </submittedName>
</protein>
<dbReference type="CDD" id="cd00118">
    <property type="entry name" value="LysM"/>
    <property type="match status" value="1"/>
</dbReference>
<sequence>METKPFSEYMKLVSPLKRITIFCIIVLIIGTGILTYRNHQKFLEGYVKVLYLDDREVAVFSSEDKEKIEHSIEQAKNNAKSDYDLDNITIAEELCVEKEHRMDADLDDISEIENYLESTITVMVKANAIYVDDKQVAFVQDDVTSDELLDKVGEQFISKDGQVEDIEVQEEITIEETRVHPDKIMDKESAINVLIEGSKYTENYEVNEGESLWSIASNEGKTVSELRKANPQLDEKTLRPGEKIRLQKSDSYVNVEATEKRQVKESISYDTEYRTDSSMWSGETRVVEPGKAGVRVVTYRVVKENGEEKTREVLNKEVIEEPKNRVVARGTSARPGAMSNDGRFLFPIDPSEGKITSRYGKRGRGFHQGLDYGASQGTPVRAAADGKVTHSGYRGGYGNLVIISHSNGYETYYAHNSSNHVSTGEYVNQGDVVALVGSTGNSTGPHLHFEIHRNGQHTDPLNYFNTSDL</sequence>
<dbReference type="RefSeq" id="WP_089023823.1">
    <property type="nucleotide sequence ID" value="NZ_NIQC01000017.1"/>
</dbReference>
<proteinExistence type="predicted"/>
<evidence type="ECO:0000259" key="3">
    <source>
        <dbReference type="PROSITE" id="PS51109"/>
    </source>
</evidence>
<dbReference type="SMART" id="SM00257">
    <property type="entry name" value="LysM"/>
    <property type="match status" value="1"/>
</dbReference>
<dbReference type="InterPro" id="IPR018392">
    <property type="entry name" value="LysM"/>
</dbReference>
<evidence type="ECO:0000313" key="5">
    <source>
        <dbReference type="EMBL" id="OWZ83497.1"/>
    </source>
</evidence>
<dbReference type="Gene3D" id="2.70.70.10">
    <property type="entry name" value="Glucose Permease (Domain IIA)"/>
    <property type="match status" value="1"/>
</dbReference>
<dbReference type="SMART" id="SM01208">
    <property type="entry name" value="G5"/>
    <property type="match status" value="1"/>
</dbReference>
<dbReference type="Gene3D" id="2.20.230.10">
    <property type="entry name" value="Resuscitation-promoting factor rpfb"/>
    <property type="match status" value="1"/>
</dbReference>
<comment type="caution">
    <text evidence="5">The sequence shown here is derived from an EMBL/GenBank/DDBJ whole genome shotgun (WGS) entry which is preliminary data.</text>
</comment>
<dbReference type="SUPFAM" id="SSF54106">
    <property type="entry name" value="LysM domain"/>
    <property type="match status" value="1"/>
</dbReference>
<dbReference type="Pfam" id="PF07501">
    <property type="entry name" value="G5"/>
    <property type="match status" value="1"/>
</dbReference>
<keyword evidence="1" id="KW-0732">Signal</keyword>